<dbReference type="Pfam" id="PF00378">
    <property type="entry name" value="ECH_1"/>
    <property type="match status" value="1"/>
</dbReference>
<evidence type="ECO:0000313" key="38">
    <source>
        <dbReference type="Proteomes" id="UP000749559"/>
    </source>
</evidence>
<evidence type="ECO:0000256" key="31">
    <source>
        <dbReference type="ARBA" id="ARBA00042031"/>
    </source>
</evidence>
<comment type="catalytic activity">
    <reaction evidence="21">
        <text>a (3Z)-enoyl-CoA = a 4-saturated (2E)-enoyl-CoA</text>
        <dbReference type="Rhea" id="RHEA:45900"/>
        <dbReference type="ChEBI" id="CHEBI:85097"/>
        <dbReference type="ChEBI" id="CHEBI:85489"/>
        <dbReference type="EC" id="5.3.3.8"/>
    </reaction>
    <physiologicalReaction direction="left-to-right" evidence="21">
        <dbReference type="Rhea" id="RHEA:45901"/>
    </physiologicalReaction>
</comment>
<name>A0A8J1UVU9_OWEFU</name>
<dbReference type="UniPathway" id="UPA00659"/>
<dbReference type="GO" id="GO:0070403">
    <property type="term" value="F:NAD+ binding"/>
    <property type="evidence" value="ECO:0007669"/>
    <property type="project" value="InterPro"/>
</dbReference>
<dbReference type="FunFam" id="3.40.50.720:FF:000009">
    <property type="entry name" value="Fatty oxidation complex, alpha subunit"/>
    <property type="match status" value="1"/>
</dbReference>
<evidence type="ECO:0000256" key="28">
    <source>
        <dbReference type="ARBA" id="ARBA00036989"/>
    </source>
</evidence>
<comment type="catalytic activity">
    <reaction evidence="32">
        <text>(3S)-hydroxyhexadecanoyl-CoA + NAD(+) = 3-oxohexadecanoyl-CoA + NADH + H(+)</text>
        <dbReference type="Rhea" id="RHEA:31159"/>
        <dbReference type="ChEBI" id="CHEBI:15378"/>
        <dbReference type="ChEBI" id="CHEBI:57349"/>
        <dbReference type="ChEBI" id="CHEBI:57540"/>
        <dbReference type="ChEBI" id="CHEBI:57945"/>
        <dbReference type="ChEBI" id="CHEBI:62613"/>
    </reaction>
    <physiologicalReaction direction="left-to-right" evidence="32">
        <dbReference type="Rhea" id="RHEA:31160"/>
    </physiologicalReaction>
</comment>
<comment type="catalytic activity">
    <reaction evidence="27">
        <text>(3E)-decenoyl-CoA = (2E)-decenoyl-CoA</text>
        <dbReference type="Rhea" id="RHEA:45752"/>
        <dbReference type="ChEBI" id="CHEBI:61406"/>
        <dbReference type="ChEBI" id="CHEBI:84793"/>
    </reaction>
    <physiologicalReaction direction="left-to-right" evidence="27">
        <dbReference type="Rhea" id="RHEA:45753"/>
    </physiologicalReaction>
</comment>
<evidence type="ECO:0000256" key="15">
    <source>
        <dbReference type="ARBA" id="ARBA00023239"/>
    </source>
</evidence>
<evidence type="ECO:0000256" key="30">
    <source>
        <dbReference type="ARBA" id="ARBA00039632"/>
    </source>
</evidence>
<evidence type="ECO:0000256" key="13">
    <source>
        <dbReference type="ARBA" id="ARBA00023140"/>
    </source>
</evidence>
<comment type="catalytic activity">
    <reaction evidence="23">
        <text>(3E)-hexenoyl-CoA = (2E)-hexenoyl-CoA</text>
        <dbReference type="Rhea" id="RHEA:45736"/>
        <dbReference type="ChEBI" id="CHEBI:62077"/>
        <dbReference type="ChEBI" id="CHEBI:84790"/>
    </reaction>
    <physiologicalReaction direction="left-to-right" evidence="23">
        <dbReference type="Rhea" id="RHEA:45737"/>
    </physiologicalReaction>
</comment>
<comment type="subcellular location">
    <subcellularLocation>
        <location evidence="2">Peroxisome</location>
    </subcellularLocation>
</comment>
<organism evidence="37 38">
    <name type="scientific">Owenia fusiformis</name>
    <name type="common">Polychaete worm</name>
    <dbReference type="NCBI Taxonomy" id="6347"/>
    <lineage>
        <taxon>Eukaryota</taxon>
        <taxon>Metazoa</taxon>
        <taxon>Spiralia</taxon>
        <taxon>Lophotrochozoa</taxon>
        <taxon>Annelida</taxon>
        <taxon>Polychaeta</taxon>
        <taxon>Sedentaria</taxon>
        <taxon>Canalipalpata</taxon>
        <taxon>Sabellida</taxon>
        <taxon>Oweniida</taxon>
        <taxon>Oweniidae</taxon>
        <taxon>Owenia</taxon>
    </lineage>
</organism>
<dbReference type="GO" id="GO:0003857">
    <property type="term" value="F:(3S)-3-hydroxyacyl-CoA dehydrogenase (NAD+) activity"/>
    <property type="evidence" value="ECO:0007669"/>
    <property type="project" value="UniProtKB-EC"/>
</dbReference>
<dbReference type="InterPro" id="IPR001753">
    <property type="entry name" value="Enoyl-CoA_hydra/iso"/>
</dbReference>
<keyword evidence="12" id="KW-0443">Lipid metabolism</keyword>
<dbReference type="Gene3D" id="3.90.226.10">
    <property type="entry name" value="2-enoyl-CoA Hydratase, Chain A, domain 1"/>
    <property type="match status" value="1"/>
</dbReference>
<comment type="catalytic activity">
    <reaction evidence="35">
        <text>(3S)-hydroxyhexadecanedioyl-CoA + NAD(+) = 3-oxohexadecanedioyl-CoA + NADH + H(+)</text>
        <dbReference type="Rhea" id="RHEA:40267"/>
        <dbReference type="ChEBI" id="CHEBI:15378"/>
        <dbReference type="ChEBI" id="CHEBI:57540"/>
        <dbReference type="ChEBI" id="CHEBI:57945"/>
        <dbReference type="ChEBI" id="CHEBI:77080"/>
        <dbReference type="ChEBI" id="CHEBI:77081"/>
    </reaction>
    <physiologicalReaction direction="left-to-right" evidence="35">
        <dbReference type="Rhea" id="RHEA:40268"/>
    </physiologicalReaction>
</comment>
<keyword evidence="10" id="KW-0560">Oxidoreductase</keyword>
<evidence type="ECO:0000256" key="11">
    <source>
        <dbReference type="ARBA" id="ARBA00023027"/>
    </source>
</evidence>
<keyword evidence="13" id="KW-0576">Peroxisome</keyword>
<evidence type="ECO:0000313" key="37">
    <source>
        <dbReference type="EMBL" id="CAH1781961.1"/>
    </source>
</evidence>
<dbReference type="EC" id="5.3.3.8" evidence="6"/>
<keyword evidence="14" id="KW-0413">Isomerase</keyword>
<dbReference type="PANTHER" id="PTHR23309">
    <property type="entry name" value="3-HYDROXYACYL-COA DEHYROGENASE"/>
    <property type="match status" value="1"/>
</dbReference>
<keyword evidence="38" id="KW-1185">Reference proteome</keyword>
<evidence type="ECO:0000256" key="9">
    <source>
        <dbReference type="ARBA" id="ARBA00022832"/>
    </source>
</evidence>
<dbReference type="Proteomes" id="UP000749559">
    <property type="component" value="Unassembled WGS sequence"/>
</dbReference>
<dbReference type="GO" id="GO:0004300">
    <property type="term" value="F:enoyl-CoA hydratase activity"/>
    <property type="evidence" value="ECO:0007669"/>
    <property type="project" value="UniProtKB-EC"/>
</dbReference>
<evidence type="ECO:0000256" key="33">
    <source>
        <dbReference type="ARBA" id="ARBA00048361"/>
    </source>
</evidence>
<evidence type="ECO:0000256" key="7">
    <source>
        <dbReference type="ARBA" id="ARBA00012076"/>
    </source>
</evidence>
<evidence type="ECO:0000256" key="32">
    <source>
        <dbReference type="ARBA" id="ARBA00047613"/>
    </source>
</evidence>
<dbReference type="Gene3D" id="3.40.50.720">
    <property type="entry name" value="NAD(P)-binding Rossmann-like Domain"/>
    <property type="match status" value="1"/>
</dbReference>
<comment type="catalytic activity">
    <reaction evidence="19">
        <text>a 4-saturated-(3S)-3-hydroxyacyl-CoA = a (3E)-enoyl-CoA + H2O</text>
        <dbReference type="Rhea" id="RHEA:20724"/>
        <dbReference type="ChEBI" id="CHEBI:15377"/>
        <dbReference type="ChEBI" id="CHEBI:58521"/>
        <dbReference type="ChEBI" id="CHEBI:137480"/>
        <dbReference type="EC" id="4.2.1.17"/>
    </reaction>
    <physiologicalReaction direction="left-to-right" evidence="19">
        <dbReference type="Rhea" id="RHEA:20725"/>
    </physiologicalReaction>
</comment>
<dbReference type="FunFam" id="1.10.1040.50:FF:000006">
    <property type="entry name" value="Peroxisomal bifunctional enzyme"/>
    <property type="match status" value="1"/>
</dbReference>
<dbReference type="SUPFAM" id="SSF52096">
    <property type="entry name" value="ClpP/crotonase"/>
    <property type="match status" value="1"/>
</dbReference>
<evidence type="ECO:0000256" key="2">
    <source>
        <dbReference type="ARBA" id="ARBA00004275"/>
    </source>
</evidence>
<dbReference type="SUPFAM" id="SSF51735">
    <property type="entry name" value="NAD(P)-binding Rossmann-fold domains"/>
    <property type="match status" value="1"/>
</dbReference>
<evidence type="ECO:0000256" key="18">
    <source>
        <dbReference type="ARBA" id="ARBA00035863"/>
    </source>
</evidence>
<dbReference type="InterPro" id="IPR006176">
    <property type="entry name" value="3-OHacyl-CoA_DH_NAD-bd"/>
</dbReference>
<comment type="catalytic activity">
    <reaction evidence="28">
        <text>(2E)-hexadecenedioyl-CoA + H2O = (3S)-hydroxyhexadecanedioyl-CoA</text>
        <dbReference type="Rhea" id="RHEA:40259"/>
        <dbReference type="ChEBI" id="CHEBI:15377"/>
        <dbReference type="ChEBI" id="CHEBI:77075"/>
        <dbReference type="ChEBI" id="CHEBI:77080"/>
    </reaction>
    <physiologicalReaction direction="left-to-right" evidence="28">
        <dbReference type="Rhea" id="RHEA:40260"/>
    </physiologicalReaction>
</comment>
<dbReference type="CDD" id="cd06558">
    <property type="entry name" value="crotonase-like"/>
    <property type="match status" value="1"/>
</dbReference>
<dbReference type="FunFam" id="3.90.226.10:FF:000052">
    <property type="entry name" value="Peroxisomal bifunctional enzyme"/>
    <property type="match status" value="1"/>
</dbReference>
<dbReference type="AlphaFoldDB" id="A0A8J1UVU9"/>
<proteinExistence type="inferred from homology"/>
<dbReference type="GO" id="GO:0006635">
    <property type="term" value="P:fatty acid beta-oxidation"/>
    <property type="evidence" value="ECO:0007669"/>
    <property type="project" value="UniProtKB-UniPathway"/>
</dbReference>
<reference evidence="37" key="1">
    <citation type="submission" date="2022-03" db="EMBL/GenBank/DDBJ databases">
        <authorList>
            <person name="Martin C."/>
        </authorList>
    </citation>
    <scope>NUCLEOTIDE SEQUENCE</scope>
</reference>
<evidence type="ECO:0000256" key="23">
    <source>
        <dbReference type="ARBA" id="ARBA00036353"/>
    </source>
</evidence>
<evidence type="ECO:0000256" key="20">
    <source>
        <dbReference type="ARBA" id="ARBA00035949"/>
    </source>
</evidence>
<evidence type="ECO:0000256" key="34">
    <source>
        <dbReference type="ARBA" id="ARBA00048911"/>
    </source>
</evidence>
<dbReference type="EC" id="4.2.1.17" evidence="7"/>
<evidence type="ECO:0000256" key="1">
    <source>
        <dbReference type="ARBA" id="ARBA00000469"/>
    </source>
</evidence>
<comment type="catalytic activity">
    <reaction evidence="24">
        <text>(3S)-hydroxyhexanoyl-CoA = (2E)-hexenoyl-CoA + H2O</text>
        <dbReference type="Rhea" id="RHEA:30547"/>
        <dbReference type="ChEBI" id="CHEBI:15377"/>
        <dbReference type="ChEBI" id="CHEBI:62075"/>
        <dbReference type="ChEBI" id="CHEBI:62077"/>
    </reaction>
    <physiologicalReaction direction="right-to-left" evidence="24">
        <dbReference type="Rhea" id="RHEA:30549"/>
    </physiologicalReaction>
</comment>
<evidence type="ECO:0000256" key="29">
    <source>
        <dbReference type="ARBA" id="ARBA00038365"/>
    </source>
</evidence>
<evidence type="ECO:0000256" key="5">
    <source>
        <dbReference type="ARBA" id="ARBA00011245"/>
    </source>
</evidence>
<evidence type="ECO:0000256" key="8">
    <source>
        <dbReference type="ARBA" id="ARBA00013000"/>
    </source>
</evidence>
<comment type="similarity">
    <text evidence="29">In the C-terminal section; belongs to the 3-hydroxyacyl-CoA dehydrogenase family.</text>
</comment>
<dbReference type="OrthoDB" id="2018133at2759"/>
<keyword evidence="15" id="KW-0456">Lyase</keyword>
<dbReference type="Pfam" id="PF00725">
    <property type="entry name" value="3HCDH"/>
    <property type="match status" value="2"/>
</dbReference>
<evidence type="ECO:0000256" key="36">
    <source>
        <dbReference type="RuleBase" id="RU003707"/>
    </source>
</evidence>
<dbReference type="PROSITE" id="PS00166">
    <property type="entry name" value="ENOYL_COA_HYDRATASE"/>
    <property type="match status" value="1"/>
</dbReference>
<dbReference type="GO" id="GO:0005777">
    <property type="term" value="C:peroxisome"/>
    <property type="evidence" value="ECO:0007669"/>
    <property type="project" value="UniProtKB-SubCell"/>
</dbReference>
<evidence type="ECO:0000256" key="14">
    <source>
        <dbReference type="ARBA" id="ARBA00023235"/>
    </source>
</evidence>
<evidence type="ECO:0000256" key="6">
    <source>
        <dbReference type="ARBA" id="ARBA00012064"/>
    </source>
</evidence>
<comment type="catalytic activity">
    <reaction evidence="1">
        <text>(3S)-hydroxyhexadecanoyl-CoA = (2E)-hexadecenoyl-CoA + H2O</text>
        <dbReference type="Rhea" id="RHEA:31163"/>
        <dbReference type="ChEBI" id="CHEBI:15377"/>
        <dbReference type="ChEBI" id="CHEBI:61526"/>
        <dbReference type="ChEBI" id="CHEBI:62613"/>
    </reaction>
    <physiologicalReaction direction="right-to-left" evidence="1">
        <dbReference type="Rhea" id="RHEA:31165"/>
    </physiologicalReaction>
</comment>
<evidence type="ECO:0000256" key="19">
    <source>
        <dbReference type="ARBA" id="ARBA00035909"/>
    </source>
</evidence>
<dbReference type="SUPFAM" id="SSF48179">
    <property type="entry name" value="6-phosphogluconate dehydrogenase C-terminal domain-like"/>
    <property type="match status" value="2"/>
</dbReference>
<dbReference type="InterPro" id="IPR029045">
    <property type="entry name" value="ClpP/crotonase-like_dom_sf"/>
</dbReference>
<evidence type="ECO:0000256" key="17">
    <source>
        <dbReference type="ARBA" id="ARBA00035760"/>
    </source>
</evidence>
<keyword evidence="9" id="KW-0276">Fatty acid metabolism</keyword>
<keyword evidence="11" id="KW-0520">NAD</keyword>
<evidence type="ECO:0000256" key="27">
    <source>
        <dbReference type="ARBA" id="ARBA00036656"/>
    </source>
</evidence>
<evidence type="ECO:0000256" key="10">
    <source>
        <dbReference type="ARBA" id="ARBA00023002"/>
    </source>
</evidence>
<comment type="caution">
    <text evidence="37">The sequence shown here is derived from an EMBL/GenBank/DDBJ whole genome shotgun (WGS) entry which is preliminary data.</text>
</comment>
<comment type="subunit">
    <text evidence="5">Monomer.</text>
</comment>
<accession>A0A8J1UVU9</accession>
<dbReference type="GO" id="GO:0004165">
    <property type="term" value="F:delta(3)-delta(2)-enoyl-CoA isomerase activity"/>
    <property type="evidence" value="ECO:0007669"/>
    <property type="project" value="UniProtKB-EC"/>
</dbReference>
<evidence type="ECO:0000256" key="3">
    <source>
        <dbReference type="ARBA" id="ARBA00005005"/>
    </source>
</evidence>
<comment type="pathway">
    <text evidence="3">Lipid metabolism; fatty acid beta-oxidation.</text>
</comment>
<evidence type="ECO:0000256" key="25">
    <source>
        <dbReference type="ARBA" id="ARBA00036472"/>
    </source>
</evidence>
<evidence type="ECO:0000256" key="12">
    <source>
        <dbReference type="ARBA" id="ARBA00023098"/>
    </source>
</evidence>
<dbReference type="PANTHER" id="PTHR23309:SF49">
    <property type="entry name" value="PEROXISOMAL BIFUNCTIONAL ENZYME"/>
    <property type="match status" value="1"/>
</dbReference>
<comment type="catalytic activity">
    <reaction evidence="26">
        <text>(3E,5Z)-tetradecadienoyl-CoA = (2E,5Z)-tetradecadienoyl-CoA</text>
        <dbReference type="Rhea" id="RHEA:47464"/>
        <dbReference type="ChEBI" id="CHEBI:71586"/>
        <dbReference type="ChEBI" id="CHEBI:87701"/>
    </reaction>
    <physiologicalReaction direction="right-to-left" evidence="26">
        <dbReference type="Rhea" id="RHEA:47466"/>
    </physiologicalReaction>
</comment>
<gene>
    <name evidence="37" type="ORF">OFUS_LOCUS8459</name>
</gene>
<comment type="catalytic activity">
    <reaction evidence="33">
        <text>(3S)-hydroxydecanoyl-CoA + NAD(+) = 3-oxodecanoyl-CoA + NADH + H(+)</text>
        <dbReference type="Rhea" id="RHEA:31187"/>
        <dbReference type="ChEBI" id="CHEBI:15378"/>
        <dbReference type="ChEBI" id="CHEBI:57540"/>
        <dbReference type="ChEBI" id="CHEBI:57945"/>
        <dbReference type="ChEBI" id="CHEBI:62548"/>
        <dbReference type="ChEBI" id="CHEBI:62616"/>
    </reaction>
    <physiologicalReaction direction="left-to-right" evidence="33">
        <dbReference type="Rhea" id="RHEA:31188"/>
    </physiologicalReaction>
</comment>
<comment type="catalytic activity">
    <reaction evidence="18">
        <text>(3E,5Z)-octadienoyl-CoA = (2E,5Z)-octadienoyl-CoA</text>
        <dbReference type="Rhea" id="RHEA:49932"/>
        <dbReference type="ChEBI" id="CHEBI:85108"/>
        <dbReference type="ChEBI" id="CHEBI:131990"/>
    </reaction>
    <physiologicalReaction direction="right-to-left" evidence="18">
        <dbReference type="Rhea" id="RHEA:49934"/>
    </physiologicalReaction>
</comment>
<comment type="catalytic activity">
    <reaction evidence="17">
        <text>(3S)-hydroxydecanoyl-CoA = (2E)-decenoyl-CoA + H2O</text>
        <dbReference type="Rhea" id="RHEA:31191"/>
        <dbReference type="ChEBI" id="CHEBI:15377"/>
        <dbReference type="ChEBI" id="CHEBI:61406"/>
        <dbReference type="ChEBI" id="CHEBI:62616"/>
    </reaction>
    <physiologicalReaction direction="right-to-left" evidence="17">
        <dbReference type="Rhea" id="RHEA:31193"/>
    </physiologicalReaction>
</comment>
<dbReference type="EC" id="1.1.1.35" evidence="8"/>
<dbReference type="InterPro" id="IPR018376">
    <property type="entry name" value="Enoyl-CoA_hyd/isom_CS"/>
</dbReference>
<evidence type="ECO:0000256" key="21">
    <source>
        <dbReference type="ARBA" id="ARBA00035959"/>
    </source>
</evidence>
<evidence type="ECO:0000256" key="16">
    <source>
        <dbReference type="ARBA" id="ARBA00023268"/>
    </source>
</evidence>
<dbReference type="Pfam" id="PF02737">
    <property type="entry name" value="3HCDH_N"/>
    <property type="match status" value="1"/>
</dbReference>
<dbReference type="EMBL" id="CAIIXF020000004">
    <property type="protein sequence ID" value="CAH1781961.1"/>
    <property type="molecule type" value="Genomic_DNA"/>
</dbReference>
<comment type="catalytic activity">
    <reaction evidence="34">
        <text>a (3S)-3-hydroxyacyl-CoA + NAD(+) = a 3-oxoacyl-CoA + NADH + H(+)</text>
        <dbReference type="Rhea" id="RHEA:22432"/>
        <dbReference type="ChEBI" id="CHEBI:15378"/>
        <dbReference type="ChEBI" id="CHEBI:57318"/>
        <dbReference type="ChEBI" id="CHEBI:57540"/>
        <dbReference type="ChEBI" id="CHEBI:57945"/>
        <dbReference type="ChEBI" id="CHEBI:90726"/>
        <dbReference type="EC" id="1.1.1.35"/>
    </reaction>
    <physiologicalReaction direction="left-to-right" evidence="34">
        <dbReference type="Rhea" id="RHEA:22433"/>
    </physiologicalReaction>
</comment>
<dbReference type="InterPro" id="IPR036291">
    <property type="entry name" value="NAD(P)-bd_dom_sf"/>
</dbReference>
<comment type="catalytic activity">
    <reaction evidence="22">
        <text>(3Z)-hexenoyl-CoA = (2E)-hexenoyl-CoA</text>
        <dbReference type="Rhea" id="RHEA:45748"/>
        <dbReference type="ChEBI" id="CHEBI:62077"/>
        <dbReference type="ChEBI" id="CHEBI:85415"/>
    </reaction>
    <physiologicalReaction direction="left-to-right" evidence="22">
        <dbReference type="Rhea" id="RHEA:45749"/>
    </physiologicalReaction>
</comment>
<comment type="similarity">
    <text evidence="4">In the N-terminal section; belongs to the enoyl-CoA hydratase/isomerase family.</text>
</comment>
<evidence type="ECO:0000256" key="22">
    <source>
        <dbReference type="ARBA" id="ARBA00036336"/>
    </source>
</evidence>
<protein>
    <recommendedName>
        <fullName evidence="30">Peroxisomal bifunctional enzyme</fullName>
        <ecNumber evidence="8">1.1.1.35</ecNumber>
        <ecNumber evidence="7">4.2.1.17</ecNumber>
        <ecNumber evidence="6">5.3.3.8</ecNumber>
    </recommendedName>
    <alternativeName>
        <fullName evidence="31">Multifunctional enzyme 1</fullName>
    </alternativeName>
</protein>
<dbReference type="Gene3D" id="1.10.1040.50">
    <property type="match status" value="1"/>
</dbReference>
<comment type="similarity">
    <text evidence="36">Belongs to the enoyl-CoA hydratase/isomerase family.</text>
</comment>
<evidence type="ECO:0000256" key="24">
    <source>
        <dbReference type="ARBA" id="ARBA00036370"/>
    </source>
</evidence>
<comment type="catalytic activity">
    <reaction evidence="20">
        <text>a (3E)-enoyl-CoA = a 4-saturated (2E)-enoyl-CoA</text>
        <dbReference type="Rhea" id="RHEA:45228"/>
        <dbReference type="ChEBI" id="CHEBI:58521"/>
        <dbReference type="ChEBI" id="CHEBI:85097"/>
        <dbReference type="EC" id="5.3.3.8"/>
    </reaction>
    <physiologicalReaction direction="left-to-right" evidence="20">
        <dbReference type="Rhea" id="RHEA:45229"/>
    </physiologicalReaction>
</comment>
<dbReference type="InterPro" id="IPR008927">
    <property type="entry name" value="6-PGluconate_DH-like_C_sf"/>
</dbReference>
<evidence type="ECO:0000256" key="35">
    <source>
        <dbReference type="ARBA" id="ARBA00049448"/>
    </source>
</evidence>
<keyword evidence="16" id="KW-0511">Multifunctional enzyme</keyword>
<evidence type="ECO:0000256" key="26">
    <source>
        <dbReference type="ARBA" id="ARBA00036570"/>
    </source>
</evidence>
<dbReference type="InterPro" id="IPR006108">
    <property type="entry name" value="3HC_DH_C"/>
</dbReference>
<comment type="catalytic activity">
    <reaction evidence="25">
        <text>(2S,3S)-3-hydroxy-2-methylbutanoyl-CoA = (2E)-2-methylbut-2-enoyl-CoA + H2O</text>
        <dbReference type="Rhea" id="RHEA:31119"/>
        <dbReference type="ChEBI" id="CHEBI:15377"/>
        <dbReference type="ChEBI" id="CHEBI:57312"/>
        <dbReference type="ChEBI" id="CHEBI:57337"/>
    </reaction>
    <physiologicalReaction direction="right-to-left" evidence="25">
        <dbReference type="Rhea" id="RHEA:31121"/>
    </physiologicalReaction>
</comment>
<sequence>MVDYRREGNVAILTVNNPPVNAISTRVKDGIYECISRAKNDTKVSVIVIHGHGKHFIAGADIHGFSGQRESSKVVATLPEVIAFMEASNKPIVAAIHGTALGGGLEIAMGCHYRIATKSARVGQPEVLIGILPGAGGTQRLPRLCGLGPALDLISTGRHIKAPQALKLGIIDKIVSDDILKEGIAFAKAVIDKPLNGRRISTLPVKDAENAEQLISAANASVRKRQRGMMAPIWNIKAVAESIKLPFDEAMEKEAEYFTVLVTSSQARALQYAFFSERLAPKWEVPGVASYNTVKPMNIKTAAVIGAGTMGTGIAMALLNARIPVTLVEQNKQFLEKGVKMIQDLYAGSVRLGKLTADQAKYLLSNLKTSLSYDDLSTVDCVIEAVYENMALKKEIFAKLDNACKPSAVLCSNTSSLDIDEIASATKRPDKVIGTHFFVPAYYMRLLENVRGKLTSPETIATVQSLGVRIGKIPVVVGNCDSFVGNRMLGTYTSEAQFLLEEGALPHEVDSVIKDFGIPIGAFEVSDLSGLDIGWRIRKERYEKLEKSGKKHDPNARFINGERFSPLGDTLCEKGRFGRKTGMGWYRYEKPGAKEPFIDAEITTLLEDYSKKHNITRRKISPQEIFERCFYPLINEGFKVLEDGIATRPEDIDVIWINGYGWPKYTGGPMYYANQIGLDKIYDTMCYYYEQHPTSSHWRPSALLRDLAKQQLPISQWGKQVASRL</sequence>
<evidence type="ECO:0000256" key="4">
    <source>
        <dbReference type="ARBA" id="ARBA00008750"/>
    </source>
</evidence>